<keyword evidence="5" id="KW-0597">Phosphoprotein</keyword>
<feature type="region of interest" description="Disordered" evidence="8">
    <location>
        <begin position="53"/>
        <end position="77"/>
    </location>
</feature>
<name>A0A974CK30_XENLA</name>
<dbReference type="OMA" id="ASDRCDK"/>
<dbReference type="SUPFAM" id="SSF50729">
    <property type="entry name" value="PH domain-like"/>
    <property type="match status" value="1"/>
</dbReference>
<dbReference type="InterPro" id="IPR036028">
    <property type="entry name" value="SH3-like_dom_sf"/>
</dbReference>
<dbReference type="CDD" id="cd12045">
    <property type="entry name" value="SH3_SKAP2"/>
    <property type="match status" value="1"/>
</dbReference>
<dbReference type="InterPro" id="IPR001452">
    <property type="entry name" value="SH3_domain"/>
</dbReference>
<dbReference type="GO" id="GO:0042113">
    <property type="term" value="P:B cell activation"/>
    <property type="evidence" value="ECO:0007669"/>
    <property type="project" value="UniProtKB-KW"/>
</dbReference>
<evidence type="ECO:0000256" key="4">
    <source>
        <dbReference type="ARBA" id="ARBA00022490"/>
    </source>
</evidence>
<dbReference type="SUPFAM" id="SSF50044">
    <property type="entry name" value="SH3-domain"/>
    <property type="match status" value="1"/>
</dbReference>
<evidence type="ECO:0000313" key="12">
    <source>
        <dbReference type="Proteomes" id="UP000694892"/>
    </source>
</evidence>
<dbReference type="InterPro" id="IPR011993">
    <property type="entry name" value="PH-like_dom_sf"/>
</dbReference>
<dbReference type="GO" id="GO:0005886">
    <property type="term" value="C:plasma membrane"/>
    <property type="evidence" value="ECO:0007669"/>
    <property type="project" value="TreeGrafter"/>
</dbReference>
<dbReference type="AlphaFoldDB" id="A0A974CK30"/>
<evidence type="ECO:0000256" key="6">
    <source>
        <dbReference type="ARBA" id="ARBA00022936"/>
    </source>
</evidence>
<feature type="compositionally biased region" description="Polar residues" evidence="8">
    <location>
        <begin position="247"/>
        <end position="261"/>
    </location>
</feature>
<evidence type="ECO:0000259" key="9">
    <source>
        <dbReference type="PROSITE" id="PS50002"/>
    </source>
</evidence>
<dbReference type="PANTHER" id="PTHR15129">
    <property type="entry name" value="SRC-ASSOCIATED ADAPTOR PROTEIN"/>
    <property type="match status" value="1"/>
</dbReference>
<feature type="domain" description="SH3" evidence="9">
    <location>
        <begin position="268"/>
        <end position="329"/>
    </location>
</feature>
<sequence length="330" mass="38048">MNPALPEDVKNLLTDLETFILDVLKGETLSKKAKEKKEVLIKRLKDIKHSYPQDFQDKAETDDQEENDGFSLPPDAVSIASDRDKDEELPYDGSFYPSVAAQDLDYLRAGYLEKRRKDHSFFASEWQKRWCVLTNSMFYYYGSDKDKQQKGAFSLDGYRAKMNDTLRKDAKKDCCFEILAPDKRVYQFAASSPKEAEEWINVIMNARGNIPSEDEELYDDVNQEMDASHEEDIYEELPEESEKPVTGSETPKATPVPVNNTSGKENTDYANFYRGLWDCNGDHPDELSFKYGDTIYILSKEYNTYGWWVGEMKGTIGLVPKAYIIEMYDI</sequence>
<feature type="region of interest" description="Disordered" evidence="8">
    <location>
        <begin position="228"/>
        <end position="261"/>
    </location>
</feature>
<dbReference type="Pfam" id="PF00018">
    <property type="entry name" value="SH3_1"/>
    <property type="match status" value="1"/>
</dbReference>
<dbReference type="PANTHER" id="PTHR15129:SF2">
    <property type="entry name" value="SRC KINASE-ASSOCIATED PHOSPHOPROTEIN 2"/>
    <property type="match status" value="1"/>
</dbReference>
<dbReference type="PROSITE" id="PS50003">
    <property type="entry name" value="PH_DOMAIN"/>
    <property type="match status" value="1"/>
</dbReference>
<dbReference type="InterPro" id="IPR001849">
    <property type="entry name" value="PH_domain"/>
</dbReference>
<keyword evidence="6" id="KW-0075">B-cell activation</keyword>
<gene>
    <name evidence="11" type="ORF">XELAEV_18033066mg</name>
</gene>
<dbReference type="SMR" id="A0A974CK30"/>
<dbReference type="KEGG" id="xla:495172"/>
<comment type="similarity">
    <text evidence="2">Belongs to the SKAP family.</text>
</comment>
<dbReference type="SMART" id="SM00326">
    <property type="entry name" value="SH3"/>
    <property type="match status" value="1"/>
</dbReference>
<evidence type="ECO:0008006" key="13">
    <source>
        <dbReference type="Google" id="ProtNLM"/>
    </source>
</evidence>
<dbReference type="PRINTS" id="PR00452">
    <property type="entry name" value="SH3DOMAIN"/>
</dbReference>
<accession>A0A974CK30</accession>
<evidence type="ECO:0000256" key="8">
    <source>
        <dbReference type="SAM" id="MobiDB-lite"/>
    </source>
</evidence>
<feature type="domain" description="PH" evidence="10">
    <location>
        <begin position="105"/>
        <end position="208"/>
    </location>
</feature>
<evidence type="ECO:0000256" key="1">
    <source>
        <dbReference type="ARBA" id="ARBA00004496"/>
    </source>
</evidence>
<dbReference type="Proteomes" id="UP000694892">
    <property type="component" value="Chromosome 6S"/>
</dbReference>
<dbReference type="FunFam" id="2.30.30.40:FF:000097">
    <property type="entry name" value="Putative src kinase-associated phosphoprotein 2"/>
    <property type="match status" value="1"/>
</dbReference>
<organism evidence="11 12">
    <name type="scientific">Xenopus laevis</name>
    <name type="common">African clawed frog</name>
    <dbReference type="NCBI Taxonomy" id="8355"/>
    <lineage>
        <taxon>Eukaryota</taxon>
        <taxon>Metazoa</taxon>
        <taxon>Chordata</taxon>
        <taxon>Craniata</taxon>
        <taxon>Vertebrata</taxon>
        <taxon>Euteleostomi</taxon>
        <taxon>Amphibia</taxon>
        <taxon>Batrachia</taxon>
        <taxon>Anura</taxon>
        <taxon>Pipoidea</taxon>
        <taxon>Pipidae</taxon>
        <taxon>Xenopodinae</taxon>
        <taxon>Xenopus</taxon>
        <taxon>Xenopus</taxon>
    </lineage>
</organism>
<evidence type="ECO:0000256" key="7">
    <source>
        <dbReference type="PROSITE-ProRule" id="PRU00192"/>
    </source>
</evidence>
<evidence type="ECO:0000259" key="10">
    <source>
        <dbReference type="PROSITE" id="PS50003"/>
    </source>
</evidence>
<comment type="subcellular location">
    <subcellularLocation>
        <location evidence="1">Cytoplasm</location>
    </subcellularLocation>
</comment>
<proteinExistence type="inferred from homology"/>
<dbReference type="GO" id="GO:0005737">
    <property type="term" value="C:cytoplasm"/>
    <property type="evidence" value="ECO:0007669"/>
    <property type="project" value="UniProtKB-SubCell"/>
</dbReference>
<evidence type="ECO:0000256" key="3">
    <source>
        <dbReference type="ARBA" id="ARBA00022443"/>
    </source>
</evidence>
<dbReference type="Pfam" id="PF00169">
    <property type="entry name" value="PH"/>
    <property type="match status" value="1"/>
</dbReference>
<evidence type="ECO:0000256" key="5">
    <source>
        <dbReference type="ARBA" id="ARBA00022553"/>
    </source>
</evidence>
<dbReference type="SMART" id="SM00233">
    <property type="entry name" value="PH"/>
    <property type="match status" value="1"/>
</dbReference>
<dbReference type="Gene3D" id="2.30.29.30">
    <property type="entry name" value="Pleckstrin-homology domain (PH domain)/Phosphotyrosine-binding domain (PTB)"/>
    <property type="match status" value="1"/>
</dbReference>
<dbReference type="PROSITE" id="PS50002">
    <property type="entry name" value="SH3"/>
    <property type="match status" value="1"/>
</dbReference>
<evidence type="ECO:0000313" key="11">
    <source>
        <dbReference type="EMBL" id="OCT74100.1"/>
    </source>
</evidence>
<dbReference type="CDD" id="cd13381">
    <property type="entry name" value="PH_Skap-hom_Skap2"/>
    <property type="match status" value="1"/>
</dbReference>
<keyword evidence="3 7" id="KW-0728">SH3 domain</keyword>
<dbReference type="Gene3D" id="6.10.250.220">
    <property type="match status" value="1"/>
</dbReference>
<dbReference type="OrthoDB" id="243840at2759"/>
<reference evidence="12" key="1">
    <citation type="journal article" date="2016" name="Nature">
        <title>Genome evolution in the allotetraploid frog Xenopus laevis.</title>
        <authorList>
            <person name="Session A.M."/>
            <person name="Uno Y."/>
            <person name="Kwon T."/>
            <person name="Chapman J.A."/>
            <person name="Toyoda A."/>
            <person name="Takahashi S."/>
            <person name="Fukui A."/>
            <person name="Hikosaka A."/>
            <person name="Suzuki A."/>
            <person name="Kondo M."/>
            <person name="van Heeringen S.J."/>
            <person name="Quigley I."/>
            <person name="Heinz S."/>
            <person name="Ogino H."/>
            <person name="Ochi H."/>
            <person name="Hellsten U."/>
            <person name="Lyons J.B."/>
            <person name="Simakov O."/>
            <person name="Putnam N."/>
            <person name="Stites J."/>
            <person name="Kuroki Y."/>
            <person name="Tanaka T."/>
            <person name="Michiue T."/>
            <person name="Watanabe M."/>
            <person name="Bogdanovic O."/>
            <person name="Lister R."/>
            <person name="Georgiou G."/>
            <person name="Paranjpe S.S."/>
            <person name="van Kruijsbergen I."/>
            <person name="Shu S."/>
            <person name="Carlson J."/>
            <person name="Kinoshita T."/>
            <person name="Ohta Y."/>
            <person name="Mawaribuchi S."/>
            <person name="Jenkins J."/>
            <person name="Grimwood J."/>
            <person name="Schmutz J."/>
            <person name="Mitros T."/>
            <person name="Mozaffari S.V."/>
            <person name="Suzuki Y."/>
            <person name="Haramoto Y."/>
            <person name="Yamamoto T.S."/>
            <person name="Takagi C."/>
            <person name="Heald R."/>
            <person name="Miller K."/>
            <person name="Haudenschild C."/>
            <person name="Kitzman J."/>
            <person name="Nakayama T."/>
            <person name="Izutsu Y."/>
            <person name="Robert J."/>
            <person name="Fortriede J."/>
            <person name="Burns K."/>
            <person name="Lotay V."/>
            <person name="Karimi K."/>
            <person name="Yasuoka Y."/>
            <person name="Dichmann D.S."/>
            <person name="Flajnik M.F."/>
            <person name="Houston D.W."/>
            <person name="Shendure J."/>
            <person name="DuPasquier L."/>
            <person name="Vize P.D."/>
            <person name="Zorn A.M."/>
            <person name="Ito M."/>
            <person name="Marcotte E.M."/>
            <person name="Wallingford J.B."/>
            <person name="Ito Y."/>
            <person name="Asashima M."/>
            <person name="Ueno N."/>
            <person name="Matsuda Y."/>
            <person name="Veenstra G.J."/>
            <person name="Fujiyama A."/>
            <person name="Harland R.M."/>
            <person name="Taira M."/>
            <person name="Rokhsar D.S."/>
        </authorList>
    </citation>
    <scope>NUCLEOTIDE SEQUENCE [LARGE SCALE GENOMIC DNA]</scope>
    <source>
        <strain evidence="12">J</strain>
    </source>
</reference>
<keyword evidence="4" id="KW-0963">Cytoplasm</keyword>
<dbReference type="InterPro" id="IPR037781">
    <property type="entry name" value="SKAP_fam"/>
</dbReference>
<dbReference type="Gene3D" id="2.30.30.40">
    <property type="entry name" value="SH3 Domains"/>
    <property type="match status" value="1"/>
</dbReference>
<dbReference type="EMBL" id="CM004477">
    <property type="protein sequence ID" value="OCT74100.1"/>
    <property type="molecule type" value="Genomic_DNA"/>
</dbReference>
<evidence type="ECO:0000256" key="2">
    <source>
        <dbReference type="ARBA" id="ARBA00005864"/>
    </source>
</evidence>
<protein>
    <recommendedName>
        <fullName evidence="13">Src kinase-associated phosphoprotein 2</fullName>
    </recommendedName>
</protein>